<sequence length="242" mass="28688">MECSKKVIHLKRRVLSMSLVITEHLQGLVVEQTCGFKWIGGACGDDMGFTRKDLWNYVSSVKRMEMFPGDVVVMHKWLRDQVVAKHGFFYDIKINKERRIKTIFRAEAIMISHYCIFVGFNHHKSTTVFGAILMYDQTAQSFKWVFERFLKWMNSKLPNTIMTDQAPTIVLAIRDIFPCVFHALCSWHIYQNTRKRLDFLVDSTFLDFLNHLIRYVDSESKFEFVWQRMVSDIFAFITTRFH</sequence>
<dbReference type="AlphaFoldDB" id="A0AAV3S0G4"/>
<reference evidence="2 3" key="1">
    <citation type="submission" date="2024-01" db="EMBL/GenBank/DDBJ databases">
        <title>The complete chloroplast genome sequence of Lithospermum erythrorhizon: insights into the phylogenetic relationship among Boraginaceae species and the maternal lineages of purple gromwells.</title>
        <authorList>
            <person name="Okada T."/>
            <person name="Watanabe K."/>
        </authorList>
    </citation>
    <scope>NUCLEOTIDE SEQUENCE [LARGE SCALE GENOMIC DNA]</scope>
</reference>
<comment type="caution">
    <text evidence="2">The sequence shown here is derived from an EMBL/GenBank/DDBJ whole genome shotgun (WGS) entry which is preliminary data.</text>
</comment>
<name>A0AAV3S0G4_LITER</name>
<feature type="domain" description="MULE transposase" evidence="1">
    <location>
        <begin position="117"/>
        <end position="192"/>
    </location>
</feature>
<evidence type="ECO:0000259" key="1">
    <source>
        <dbReference type="Pfam" id="PF10551"/>
    </source>
</evidence>
<dbReference type="Pfam" id="PF10551">
    <property type="entry name" value="MULE"/>
    <property type="match status" value="1"/>
</dbReference>
<keyword evidence="3" id="KW-1185">Reference proteome</keyword>
<proteinExistence type="predicted"/>
<gene>
    <name evidence="2" type="ORF">LIER_33977</name>
</gene>
<dbReference type="PANTHER" id="PTHR47718:SF2">
    <property type="entry name" value="PROTEIN FAR1-RELATED SEQUENCE 5-LIKE"/>
    <property type="match status" value="1"/>
</dbReference>
<dbReference type="Proteomes" id="UP001454036">
    <property type="component" value="Unassembled WGS sequence"/>
</dbReference>
<accession>A0AAV3S0G4</accession>
<evidence type="ECO:0000313" key="2">
    <source>
        <dbReference type="EMBL" id="GAA0186689.1"/>
    </source>
</evidence>
<protein>
    <recommendedName>
        <fullName evidence="1">MULE transposase domain-containing protein</fullName>
    </recommendedName>
</protein>
<evidence type="ECO:0000313" key="3">
    <source>
        <dbReference type="Proteomes" id="UP001454036"/>
    </source>
</evidence>
<dbReference type="InterPro" id="IPR018289">
    <property type="entry name" value="MULE_transposase_dom"/>
</dbReference>
<dbReference type="EMBL" id="BAABME010013947">
    <property type="protein sequence ID" value="GAA0186689.1"/>
    <property type="molecule type" value="Genomic_DNA"/>
</dbReference>
<dbReference type="PANTHER" id="PTHR47718">
    <property type="entry name" value="OS01G0519700 PROTEIN"/>
    <property type="match status" value="1"/>
</dbReference>
<organism evidence="2 3">
    <name type="scientific">Lithospermum erythrorhizon</name>
    <name type="common">Purple gromwell</name>
    <name type="synonym">Lithospermum officinale var. erythrorhizon</name>
    <dbReference type="NCBI Taxonomy" id="34254"/>
    <lineage>
        <taxon>Eukaryota</taxon>
        <taxon>Viridiplantae</taxon>
        <taxon>Streptophyta</taxon>
        <taxon>Embryophyta</taxon>
        <taxon>Tracheophyta</taxon>
        <taxon>Spermatophyta</taxon>
        <taxon>Magnoliopsida</taxon>
        <taxon>eudicotyledons</taxon>
        <taxon>Gunneridae</taxon>
        <taxon>Pentapetalae</taxon>
        <taxon>asterids</taxon>
        <taxon>lamiids</taxon>
        <taxon>Boraginales</taxon>
        <taxon>Boraginaceae</taxon>
        <taxon>Boraginoideae</taxon>
        <taxon>Lithospermeae</taxon>
        <taxon>Lithospermum</taxon>
    </lineage>
</organism>